<comment type="function">
    <text evidence="1 4">This protein is a component of the acetyl coenzyme A carboxylase complex; first, biotin carboxylase catalyzes the carboxylation of the carrier protein and then the transcarboxylase transfers the carboxyl group to form malonyl-CoA.</text>
</comment>
<dbReference type="PANTHER" id="PTHR45266:SF3">
    <property type="entry name" value="OXALOACETATE DECARBOXYLASE ALPHA CHAIN"/>
    <property type="match status" value="1"/>
</dbReference>
<dbReference type="PRINTS" id="PR01071">
    <property type="entry name" value="ACOABIOTINCC"/>
</dbReference>
<keyword evidence="4" id="KW-0443">Lipid metabolism</keyword>
<dbReference type="FunFam" id="2.40.50.100:FF:000003">
    <property type="entry name" value="Acetyl-CoA carboxylase biotin carboxyl carrier protein"/>
    <property type="match status" value="1"/>
</dbReference>
<dbReference type="SUPFAM" id="SSF51230">
    <property type="entry name" value="Single hybrid motif"/>
    <property type="match status" value="1"/>
</dbReference>
<feature type="region of interest" description="Disordered" evidence="5">
    <location>
        <begin position="50"/>
        <end position="70"/>
    </location>
</feature>
<dbReference type="AlphaFoldDB" id="A0A831X726"/>
<accession>A0A831X726</accession>
<feature type="domain" description="Lipoyl-binding" evidence="6">
    <location>
        <begin position="82"/>
        <end position="158"/>
    </location>
</feature>
<dbReference type="GO" id="GO:0006633">
    <property type="term" value="P:fatty acid biosynthetic process"/>
    <property type="evidence" value="ECO:0007669"/>
    <property type="project" value="UniProtKB-UniPathway"/>
</dbReference>
<reference evidence="7" key="1">
    <citation type="journal article" date="2020" name="mSystems">
        <title>Genome- and Community-Level Interaction Insights into Carbon Utilization and Element Cycling Functions of Hydrothermarchaeota in Hydrothermal Sediment.</title>
        <authorList>
            <person name="Zhou Z."/>
            <person name="Liu Y."/>
            <person name="Xu W."/>
            <person name="Pan J."/>
            <person name="Luo Z.H."/>
            <person name="Li M."/>
        </authorList>
    </citation>
    <scope>NUCLEOTIDE SEQUENCE [LARGE SCALE GENOMIC DNA]</scope>
    <source>
        <strain evidence="7">SpSt-210</strain>
    </source>
</reference>
<dbReference type="InterPro" id="IPR000089">
    <property type="entry name" value="Biotin_lipoyl"/>
</dbReference>
<keyword evidence="3 4" id="KW-0092">Biotin</keyword>
<keyword evidence="4" id="KW-0275">Fatty acid biosynthesis</keyword>
<evidence type="ECO:0000256" key="4">
    <source>
        <dbReference type="RuleBase" id="RU364072"/>
    </source>
</evidence>
<dbReference type="Gene3D" id="2.40.50.100">
    <property type="match status" value="1"/>
</dbReference>
<evidence type="ECO:0000256" key="2">
    <source>
        <dbReference type="ARBA" id="ARBA00017562"/>
    </source>
</evidence>
<dbReference type="InterPro" id="IPR001249">
    <property type="entry name" value="AcCoA_biotinCC"/>
</dbReference>
<comment type="caution">
    <text evidence="7">The sequence shown here is derived from an EMBL/GenBank/DDBJ whole genome shotgun (WGS) entry which is preliminary data.</text>
</comment>
<evidence type="ECO:0000313" key="7">
    <source>
        <dbReference type="EMBL" id="HEG90732.1"/>
    </source>
</evidence>
<dbReference type="InterPro" id="IPR050709">
    <property type="entry name" value="Biotin_Carboxyl_Carrier/Decarb"/>
</dbReference>
<evidence type="ECO:0000259" key="6">
    <source>
        <dbReference type="PROSITE" id="PS50968"/>
    </source>
</evidence>
<dbReference type="InterPro" id="IPR011053">
    <property type="entry name" value="Single_hybrid_motif"/>
</dbReference>
<dbReference type="CDD" id="cd06850">
    <property type="entry name" value="biotinyl_domain"/>
    <property type="match status" value="1"/>
</dbReference>
<dbReference type="EMBL" id="DSIY01000109">
    <property type="protein sequence ID" value="HEG90732.1"/>
    <property type="molecule type" value="Genomic_DNA"/>
</dbReference>
<sequence>MAPRDRRDQAGDYAALTQAVRELVEVMQEAGLLRLEVAHGDLRIELEAGATPASAKAETPSPNPLPVATPLPAPPLAEEAGTFTIDAPMVGTFYAAPAPDADPFVRVGDVVEPGQTVAIIEAMKIMNEIVAEQGGEVVALLVENGQAVEYGQPLMRLRPVTTGL</sequence>
<proteinExistence type="predicted"/>
<dbReference type="NCBIfam" id="TIGR00531">
    <property type="entry name" value="BCCP"/>
    <property type="match status" value="1"/>
</dbReference>
<dbReference type="GO" id="GO:0003989">
    <property type="term" value="F:acetyl-CoA carboxylase activity"/>
    <property type="evidence" value="ECO:0007669"/>
    <property type="project" value="InterPro"/>
</dbReference>
<evidence type="ECO:0000256" key="5">
    <source>
        <dbReference type="SAM" id="MobiDB-lite"/>
    </source>
</evidence>
<keyword evidence="4" id="KW-0444">Lipid biosynthesis</keyword>
<keyword evidence="4" id="KW-0276">Fatty acid metabolism</keyword>
<dbReference type="PROSITE" id="PS50968">
    <property type="entry name" value="BIOTINYL_LIPOYL"/>
    <property type="match status" value="1"/>
</dbReference>
<evidence type="ECO:0000256" key="1">
    <source>
        <dbReference type="ARBA" id="ARBA00003761"/>
    </source>
</evidence>
<feature type="compositionally biased region" description="Pro residues" evidence="5">
    <location>
        <begin position="61"/>
        <end position="70"/>
    </location>
</feature>
<dbReference type="Pfam" id="PF00364">
    <property type="entry name" value="Biotin_lipoyl"/>
    <property type="match status" value="1"/>
</dbReference>
<gene>
    <name evidence="7" type="primary">accB</name>
    <name evidence="7" type="ORF">ENP34_04730</name>
</gene>
<dbReference type="PANTHER" id="PTHR45266">
    <property type="entry name" value="OXALOACETATE DECARBOXYLASE ALPHA CHAIN"/>
    <property type="match status" value="1"/>
</dbReference>
<dbReference type="GO" id="GO:0009317">
    <property type="term" value="C:acetyl-CoA carboxylase complex"/>
    <property type="evidence" value="ECO:0007669"/>
    <property type="project" value="InterPro"/>
</dbReference>
<organism evidence="7">
    <name type="scientific">Thermorudis peleae</name>
    <dbReference type="NCBI Taxonomy" id="1382356"/>
    <lineage>
        <taxon>Bacteria</taxon>
        <taxon>Pseudomonadati</taxon>
        <taxon>Thermomicrobiota</taxon>
        <taxon>Thermomicrobia</taxon>
        <taxon>Thermomicrobia incertae sedis</taxon>
        <taxon>Thermorudis</taxon>
    </lineage>
</organism>
<name>A0A831X726_9BACT</name>
<dbReference type="UniPathway" id="UPA00094"/>
<comment type="pathway">
    <text evidence="4">Lipid metabolism; fatty acid biosynthesis.</text>
</comment>
<protein>
    <recommendedName>
        <fullName evidence="2 4">Biotin carboxyl carrier protein of acetyl-CoA carboxylase</fullName>
    </recommendedName>
</protein>
<evidence type="ECO:0000256" key="3">
    <source>
        <dbReference type="ARBA" id="ARBA00023267"/>
    </source>
</evidence>